<proteinExistence type="predicted"/>
<evidence type="ECO:0000313" key="2">
    <source>
        <dbReference type="EMBL" id="KAF0741572.1"/>
    </source>
</evidence>
<keyword evidence="3" id="KW-1185">Reference proteome</keyword>
<dbReference type="VEuPathDB" id="FungiDB:AeMF1_014184"/>
<gene>
    <name evidence="2" type="ORF">Ae201684_003253</name>
</gene>
<protein>
    <submittedName>
        <fullName evidence="2">Uncharacterized protein</fullName>
    </submittedName>
</protein>
<accession>A0A6G0XM80</accession>
<name>A0A6G0XM80_9STRA</name>
<dbReference type="AlphaFoldDB" id="A0A6G0XM80"/>
<dbReference type="Proteomes" id="UP000481153">
    <property type="component" value="Unassembled WGS sequence"/>
</dbReference>
<dbReference type="NCBIfam" id="NF041646">
    <property type="entry name" value="VC0807_fam"/>
    <property type="match status" value="1"/>
</dbReference>
<sequence>MNKSNLIKKIVVVNVVLPLIFYHIASKRTTQVVALVLSGIPPAADAAYTMVRDSRIDILSSMTVVSIALSAVISTLTHDPELLLIKHSMFTLIIGTTFWLSTVCAKEDLMWTYNRQLRGPDSKADLDAVYAEPEVRSRSNFICRVWGTGLLFEQLSVSY</sequence>
<feature type="transmembrane region" description="Helical" evidence="1">
    <location>
        <begin position="58"/>
        <end position="77"/>
    </location>
</feature>
<keyword evidence="1" id="KW-1133">Transmembrane helix</keyword>
<organism evidence="2 3">
    <name type="scientific">Aphanomyces euteiches</name>
    <dbReference type="NCBI Taxonomy" id="100861"/>
    <lineage>
        <taxon>Eukaryota</taxon>
        <taxon>Sar</taxon>
        <taxon>Stramenopiles</taxon>
        <taxon>Oomycota</taxon>
        <taxon>Saprolegniomycetes</taxon>
        <taxon>Saprolegniales</taxon>
        <taxon>Verrucalvaceae</taxon>
        <taxon>Aphanomyces</taxon>
    </lineage>
</organism>
<evidence type="ECO:0000313" key="3">
    <source>
        <dbReference type="Proteomes" id="UP000481153"/>
    </source>
</evidence>
<keyword evidence="1" id="KW-0472">Membrane</keyword>
<feature type="transmembrane region" description="Helical" evidence="1">
    <location>
        <begin position="83"/>
        <end position="105"/>
    </location>
</feature>
<keyword evidence="1" id="KW-0812">Transmembrane</keyword>
<dbReference type="EMBL" id="VJMJ01000036">
    <property type="protein sequence ID" value="KAF0741572.1"/>
    <property type="molecule type" value="Genomic_DNA"/>
</dbReference>
<evidence type="ECO:0000256" key="1">
    <source>
        <dbReference type="SAM" id="Phobius"/>
    </source>
</evidence>
<reference evidence="2 3" key="1">
    <citation type="submission" date="2019-07" db="EMBL/GenBank/DDBJ databases">
        <title>Genomics analysis of Aphanomyces spp. identifies a new class of oomycete effector associated with host adaptation.</title>
        <authorList>
            <person name="Gaulin E."/>
        </authorList>
    </citation>
    <scope>NUCLEOTIDE SEQUENCE [LARGE SCALE GENOMIC DNA]</scope>
    <source>
        <strain evidence="2 3">ATCC 201684</strain>
    </source>
</reference>
<comment type="caution">
    <text evidence="2">The sequence shown here is derived from an EMBL/GenBank/DDBJ whole genome shotgun (WGS) entry which is preliminary data.</text>
</comment>